<organism evidence="5 6">
    <name type="scientific">Helianthus annuus</name>
    <name type="common">Common sunflower</name>
    <dbReference type="NCBI Taxonomy" id="4232"/>
    <lineage>
        <taxon>Eukaryota</taxon>
        <taxon>Viridiplantae</taxon>
        <taxon>Streptophyta</taxon>
        <taxon>Embryophyta</taxon>
        <taxon>Tracheophyta</taxon>
        <taxon>Spermatophyta</taxon>
        <taxon>Magnoliopsida</taxon>
        <taxon>eudicotyledons</taxon>
        <taxon>Gunneridae</taxon>
        <taxon>Pentapetalae</taxon>
        <taxon>asterids</taxon>
        <taxon>campanulids</taxon>
        <taxon>Asterales</taxon>
        <taxon>Asteraceae</taxon>
        <taxon>Asteroideae</taxon>
        <taxon>Heliantheae alliance</taxon>
        <taxon>Heliantheae</taxon>
        <taxon>Helianthus</taxon>
    </lineage>
</organism>
<evidence type="ECO:0000313" key="6">
    <source>
        <dbReference type="Proteomes" id="UP000215914"/>
    </source>
</evidence>
<dbReference type="Gene3D" id="3.30.40.10">
    <property type="entry name" value="Zinc/RING finger domain, C3HC4 (zinc finger)"/>
    <property type="match status" value="1"/>
</dbReference>
<keyword evidence="6" id="KW-1185">Reference proteome</keyword>
<feature type="domain" description="RING-type" evidence="3">
    <location>
        <begin position="147"/>
        <end position="188"/>
    </location>
</feature>
<dbReference type="OrthoDB" id="8062037at2759"/>
<protein>
    <submittedName>
        <fullName evidence="5">Putative zinc finger, RING/FYVE/PHD-type</fullName>
    </submittedName>
    <submittedName>
        <fullName evidence="4">Transcription factor C2H2 family</fullName>
    </submittedName>
</protein>
<dbReference type="PANTHER" id="PTHR22765:SF415">
    <property type="entry name" value="ZINC FINGER, RING_FYVE_PHD-TYPE-RELATED"/>
    <property type="match status" value="1"/>
</dbReference>
<dbReference type="CDD" id="cd16454">
    <property type="entry name" value="RING-H2_PA-TM-RING"/>
    <property type="match status" value="1"/>
</dbReference>
<dbReference type="PANTHER" id="PTHR22765">
    <property type="entry name" value="RING FINGER AND PROTEASE ASSOCIATED DOMAIN-CONTAINING"/>
    <property type="match status" value="1"/>
</dbReference>
<dbReference type="InterPro" id="IPR013083">
    <property type="entry name" value="Znf_RING/FYVE/PHD"/>
</dbReference>
<dbReference type="PROSITE" id="PS50089">
    <property type="entry name" value="ZF_RING_2"/>
    <property type="match status" value="1"/>
</dbReference>
<dbReference type="AlphaFoldDB" id="A0A251UMD4"/>
<reference evidence="4" key="3">
    <citation type="submission" date="2020-06" db="EMBL/GenBank/DDBJ databases">
        <title>Helianthus annuus Genome sequencing and assembly Release 2.</title>
        <authorList>
            <person name="Gouzy J."/>
            <person name="Langlade N."/>
            <person name="Munos S."/>
        </authorList>
    </citation>
    <scope>NUCLEOTIDE SEQUENCE</scope>
    <source>
        <tissue evidence="4">Leaves</tissue>
    </source>
</reference>
<gene>
    <name evidence="5" type="ORF">HannXRQ_Chr05g0137971</name>
    <name evidence="4" type="ORF">HanXRQr2_Chr05g0205121</name>
</gene>
<evidence type="ECO:0000313" key="5">
    <source>
        <dbReference type="EMBL" id="OTG24550.1"/>
    </source>
</evidence>
<dbReference type="Pfam" id="PF13639">
    <property type="entry name" value="zf-RING_2"/>
    <property type="match status" value="1"/>
</dbReference>
<dbReference type="STRING" id="4232.A0A251UMD4"/>
<dbReference type="Gramene" id="mRNA:HanXRQr2_Chr05g0205121">
    <property type="protein sequence ID" value="mRNA:HanXRQr2_Chr05g0205121"/>
    <property type="gene ID" value="HanXRQr2_Chr05g0205121"/>
</dbReference>
<accession>A0A251UMD4</accession>
<name>A0A251UMD4_HELAN</name>
<evidence type="ECO:0000256" key="2">
    <source>
        <dbReference type="SAM" id="MobiDB-lite"/>
    </source>
</evidence>
<dbReference type="EMBL" id="CM007894">
    <property type="protein sequence ID" value="OTG24550.1"/>
    <property type="molecule type" value="Genomic_DNA"/>
</dbReference>
<evidence type="ECO:0000259" key="3">
    <source>
        <dbReference type="PROSITE" id="PS50089"/>
    </source>
</evidence>
<dbReference type="FunCoup" id="A0A251UMD4">
    <property type="interactions" value="107"/>
</dbReference>
<reference evidence="4 6" key="1">
    <citation type="journal article" date="2017" name="Nature">
        <title>The sunflower genome provides insights into oil metabolism, flowering and Asterid evolution.</title>
        <authorList>
            <person name="Badouin H."/>
            <person name="Gouzy J."/>
            <person name="Grassa C.J."/>
            <person name="Murat F."/>
            <person name="Staton S.E."/>
            <person name="Cottret L."/>
            <person name="Lelandais-Briere C."/>
            <person name="Owens G.L."/>
            <person name="Carrere S."/>
            <person name="Mayjonade B."/>
            <person name="Legrand L."/>
            <person name="Gill N."/>
            <person name="Kane N.C."/>
            <person name="Bowers J.E."/>
            <person name="Hubner S."/>
            <person name="Bellec A."/>
            <person name="Berard A."/>
            <person name="Berges H."/>
            <person name="Blanchet N."/>
            <person name="Boniface M.C."/>
            <person name="Brunel D."/>
            <person name="Catrice O."/>
            <person name="Chaidir N."/>
            <person name="Claudel C."/>
            <person name="Donnadieu C."/>
            <person name="Faraut T."/>
            <person name="Fievet G."/>
            <person name="Helmstetter N."/>
            <person name="King M."/>
            <person name="Knapp S.J."/>
            <person name="Lai Z."/>
            <person name="Le Paslier M.C."/>
            <person name="Lippi Y."/>
            <person name="Lorenzon L."/>
            <person name="Mandel J.R."/>
            <person name="Marage G."/>
            <person name="Marchand G."/>
            <person name="Marquand E."/>
            <person name="Bret-Mestries E."/>
            <person name="Morien E."/>
            <person name="Nambeesan S."/>
            <person name="Nguyen T."/>
            <person name="Pegot-Espagnet P."/>
            <person name="Pouilly N."/>
            <person name="Raftis F."/>
            <person name="Sallet E."/>
            <person name="Schiex T."/>
            <person name="Thomas J."/>
            <person name="Vandecasteele C."/>
            <person name="Vares D."/>
            <person name="Vear F."/>
            <person name="Vautrin S."/>
            <person name="Crespi M."/>
            <person name="Mangin B."/>
            <person name="Burke J.M."/>
            <person name="Salse J."/>
            <person name="Munos S."/>
            <person name="Vincourt P."/>
            <person name="Rieseberg L.H."/>
            <person name="Langlade N.B."/>
        </authorList>
    </citation>
    <scope>NUCLEOTIDE SEQUENCE [LARGE SCALE GENOMIC DNA]</scope>
    <source>
        <strain evidence="6">cv. SF193</strain>
        <tissue evidence="4">Leaves</tissue>
    </source>
</reference>
<dbReference type="InterPro" id="IPR051826">
    <property type="entry name" value="E3_ubiquitin-ligase_domain"/>
</dbReference>
<dbReference type="OMA" id="MELIHGW"/>
<keyword evidence="1" id="KW-0863">Zinc-finger</keyword>
<proteinExistence type="predicted"/>
<dbReference type="SMART" id="SM00184">
    <property type="entry name" value="RING"/>
    <property type="match status" value="1"/>
</dbReference>
<dbReference type="Proteomes" id="UP000215914">
    <property type="component" value="Chromosome 5"/>
</dbReference>
<dbReference type="InParanoid" id="A0A251UMD4"/>
<feature type="region of interest" description="Disordered" evidence="2">
    <location>
        <begin position="1"/>
        <end position="29"/>
    </location>
</feature>
<sequence length="195" mass="21877">MAGMLPGVESARRRRIRGSGGWSDQSSVVGSGLGSARIRVFHDTHVTPTSLLQRSMVNRSDEDDKLGGAAREAKERLDGRLRGHLKQDIKRQGGQETLSSVGRRLSSTTTVMEDMKMEILRSKKNGLKRLRWGKKWLRWKSSEEDECAICLDRFKASEKIAQLPCVHRFHSDCLLPWLEGNAHCPCCRANVFGSS</sequence>
<reference evidence="5" key="2">
    <citation type="submission" date="2017-02" db="EMBL/GenBank/DDBJ databases">
        <title>Sunflower complete genome.</title>
        <authorList>
            <person name="Langlade N."/>
            <person name="Munos S."/>
        </authorList>
    </citation>
    <scope>NUCLEOTIDE SEQUENCE [LARGE SCALE GENOMIC DNA]</scope>
    <source>
        <tissue evidence="5">Leaves</tissue>
    </source>
</reference>
<dbReference type="InterPro" id="IPR001841">
    <property type="entry name" value="Znf_RING"/>
</dbReference>
<keyword evidence="1" id="KW-0862">Zinc</keyword>
<dbReference type="SUPFAM" id="SSF57850">
    <property type="entry name" value="RING/U-box"/>
    <property type="match status" value="1"/>
</dbReference>
<keyword evidence="1" id="KW-0479">Metal-binding</keyword>
<dbReference type="GO" id="GO:0008270">
    <property type="term" value="F:zinc ion binding"/>
    <property type="evidence" value="ECO:0007669"/>
    <property type="project" value="UniProtKB-KW"/>
</dbReference>
<evidence type="ECO:0000256" key="1">
    <source>
        <dbReference type="PROSITE-ProRule" id="PRU00175"/>
    </source>
</evidence>
<dbReference type="GO" id="GO:0061630">
    <property type="term" value="F:ubiquitin protein ligase activity"/>
    <property type="evidence" value="ECO:0000318"/>
    <property type="project" value="GO_Central"/>
</dbReference>
<evidence type="ECO:0000313" key="4">
    <source>
        <dbReference type="EMBL" id="KAF5805101.1"/>
    </source>
</evidence>
<dbReference type="EMBL" id="MNCJ02000320">
    <property type="protein sequence ID" value="KAF5805101.1"/>
    <property type="molecule type" value="Genomic_DNA"/>
</dbReference>
<dbReference type="GO" id="GO:0006511">
    <property type="term" value="P:ubiquitin-dependent protein catabolic process"/>
    <property type="evidence" value="ECO:0000318"/>
    <property type="project" value="GO_Central"/>
</dbReference>